<organism evidence="1">
    <name type="scientific">marine sediment metagenome</name>
    <dbReference type="NCBI Taxonomy" id="412755"/>
    <lineage>
        <taxon>unclassified sequences</taxon>
        <taxon>metagenomes</taxon>
        <taxon>ecological metagenomes</taxon>
    </lineage>
</organism>
<protein>
    <recommendedName>
        <fullName evidence="2">PurM-like C-terminal domain-containing protein</fullName>
    </recommendedName>
</protein>
<evidence type="ECO:0000313" key="1">
    <source>
        <dbReference type="EMBL" id="GAH46392.1"/>
    </source>
</evidence>
<reference evidence="1" key="1">
    <citation type="journal article" date="2014" name="Front. Microbiol.">
        <title>High frequency of phylogenetically diverse reductive dehalogenase-homologous genes in deep subseafloor sedimentary metagenomes.</title>
        <authorList>
            <person name="Kawai M."/>
            <person name="Futagami T."/>
            <person name="Toyoda A."/>
            <person name="Takaki Y."/>
            <person name="Nishi S."/>
            <person name="Hori S."/>
            <person name="Arai W."/>
            <person name="Tsubouchi T."/>
            <person name="Morono Y."/>
            <person name="Uchiyama I."/>
            <person name="Ito T."/>
            <person name="Fujiyama A."/>
            <person name="Inagaki F."/>
            <person name="Takami H."/>
        </authorList>
    </citation>
    <scope>NUCLEOTIDE SEQUENCE</scope>
    <source>
        <strain evidence="1">Expedition CK06-06</strain>
    </source>
</reference>
<proteinExistence type="predicted"/>
<dbReference type="SUPFAM" id="SSF56042">
    <property type="entry name" value="PurM C-terminal domain-like"/>
    <property type="match status" value="1"/>
</dbReference>
<comment type="caution">
    <text evidence="1">The sequence shown here is derived from an EMBL/GenBank/DDBJ whole genome shotgun (WGS) entry which is preliminary data.</text>
</comment>
<dbReference type="AlphaFoldDB" id="X1FN41"/>
<sequence>MGIGMVIITSPGGFDKARNIAGELGEDIYNIGNVTRGNGRVIIEES</sequence>
<dbReference type="EMBL" id="BARU01010281">
    <property type="protein sequence ID" value="GAH46392.1"/>
    <property type="molecule type" value="Genomic_DNA"/>
</dbReference>
<dbReference type="Gene3D" id="3.90.650.10">
    <property type="entry name" value="PurM-like C-terminal domain"/>
    <property type="match status" value="1"/>
</dbReference>
<gene>
    <name evidence="1" type="ORF">S03H2_19648</name>
</gene>
<evidence type="ECO:0008006" key="2">
    <source>
        <dbReference type="Google" id="ProtNLM"/>
    </source>
</evidence>
<name>X1FN41_9ZZZZ</name>
<dbReference type="InterPro" id="IPR036676">
    <property type="entry name" value="PurM-like_C_sf"/>
</dbReference>
<accession>X1FN41</accession>